<organism evidence="2 3">
    <name type="scientific">Spiribacter vilamensis</name>
    <dbReference type="NCBI Taxonomy" id="531306"/>
    <lineage>
        <taxon>Bacteria</taxon>
        <taxon>Pseudomonadati</taxon>
        <taxon>Pseudomonadota</taxon>
        <taxon>Gammaproteobacteria</taxon>
        <taxon>Chromatiales</taxon>
        <taxon>Ectothiorhodospiraceae</taxon>
        <taxon>Spiribacter</taxon>
    </lineage>
</organism>
<evidence type="ECO:0000259" key="1">
    <source>
        <dbReference type="Pfam" id="PF00733"/>
    </source>
</evidence>
<reference evidence="2 3" key="1">
    <citation type="submission" date="2019-02" db="EMBL/GenBank/DDBJ databases">
        <title>Genomic Encyclopedia of Type Strains, Phase IV (KMG-IV): sequencing the most valuable type-strain genomes for metagenomic binning, comparative biology and taxonomic classification.</title>
        <authorList>
            <person name="Goeker M."/>
        </authorList>
    </citation>
    <scope>NUCLEOTIDE SEQUENCE [LARGE SCALE GENOMIC DNA]</scope>
    <source>
        <strain evidence="2 3">DSM 21056</strain>
    </source>
</reference>
<dbReference type="EMBL" id="SHLI01000001">
    <property type="protein sequence ID" value="RZU98371.1"/>
    <property type="molecule type" value="Genomic_DNA"/>
</dbReference>
<evidence type="ECO:0000313" key="3">
    <source>
        <dbReference type="Proteomes" id="UP000292298"/>
    </source>
</evidence>
<keyword evidence="3" id="KW-1185">Reference proteome</keyword>
<dbReference type="InterPro" id="IPR001962">
    <property type="entry name" value="Asn_synthase"/>
</dbReference>
<dbReference type="OrthoDB" id="6287162at2"/>
<accession>A0A4Q8CZB8</accession>
<dbReference type="InterPro" id="IPR014729">
    <property type="entry name" value="Rossmann-like_a/b/a_fold"/>
</dbReference>
<dbReference type="RefSeq" id="WP_130502690.1">
    <property type="nucleotide sequence ID" value="NZ_SHLI01000001.1"/>
</dbReference>
<name>A0A4Q8CZB8_9GAMM</name>
<dbReference type="Pfam" id="PF00733">
    <property type="entry name" value="Asn_synthase"/>
    <property type="match status" value="1"/>
</dbReference>
<proteinExistence type="predicted"/>
<sequence>MLHPIDFFRLPKQWLISSSEIGAPVGGRRETFSGLHIAAADSVPLVRILDAAGNDVGRLIGWVIDSAYLYCSDTTISLQVEESPESLYSRLAGRFVMVWRGSDGALRLREDSAGGLPAIYVPDAGVVGATVSVLDNVVNLPPDPDVEGIFSFPDRNGFLPFGLTPRRGAYRLMPNHVLDLDSFDVTRVWPNLNPQSHEPVVKHGKKEGVAEAAEILRRQVGAILSTGETIINLSGGYDSRLILAAAKGHTEYLRAETFGEKTSLDAHLARKLASRAGINHRVLAVVPSSPTEITEWLNRSGRMMCDAVTSMGGTVAKRAPAINSMSGTGADLIQGTPFQPSDIGAPIPTSERLLSEYYLPHHPILVEAGERWISDLARHPSMDASIMLDLTRIEQRHGCWAGSAVYGHPTPMPSLQPFGGQRLYEISLGLPRDYVVNRGFYRDLIGELWPELGEIPINRGAGFGRLRYWRKEISNALPGSAKHFIKRIAQK</sequence>
<dbReference type="Proteomes" id="UP000292298">
    <property type="component" value="Unassembled WGS sequence"/>
</dbReference>
<dbReference type="GO" id="GO:0004066">
    <property type="term" value="F:asparagine synthase (glutamine-hydrolyzing) activity"/>
    <property type="evidence" value="ECO:0007669"/>
    <property type="project" value="InterPro"/>
</dbReference>
<dbReference type="SUPFAM" id="SSF52402">
    <property type="entry name" value="Adenine nucleotide alpha hydrolases-like"/>
    <property type="match status" value="1"/>
</dbReference>
<feature type="domain" description="Asparagine synthetase" evidence="1">
    <location>
        <begin position="225"/>
        <end position="333"/>
    </location>
</feature>
<dbReference type="GO" id="GO:0006529">
    <property type="term" value="P:asparagine biosynthetic process"/>
    <property type="evidence" value="ECO:0007669"/>
    <property type="project" value="InterPro"/>
</dbReference>
<gene>
    <name evidence="2" type="ORF">EV698_0616</name>
</gene>
<comment type="caution">
    <text evidence="2">The sequence shown here is derived from an EMBL/GenBank/DDBJ whole genome shotgun (WGS) entry which is preliminary data.</text>
</comment>
<protein>
    <submittedName>
        <fullName evidence="2">Asparagine synthase</fullName>
    </submittedName>
</protein>
<dbReference type="Gene3D" id="3.40.50.620">
    <property type="entry name" value="HUPs"/>
    <property type="match status" value="1"/>
</dbReference>
<dbReference type="AlphaFoldDB" id="A0A4Q8CZB8"/>
<evidence type="ECO:0000313" key="2">
    <source>
        <dbReference type="EMBL" id="RZU98371.1"/>
    </source>
</evidence>